<dbReference type="EMBL" id="GL883025">
    <property type="protein sequence ID" value="EGG15859.1"/>
    <property type="molecule type" value="Genomic_DNA"/>
</dbReference>
<dbReference type="Proteomes" id="UP000007797">
    <property type="component" value="Unassembled WGS sequence"/>
</dbReference>
<dbReference type="PROSITE" id="PS51462">
    <property type="entry name" value="NUDIX"/>
    <property type="match status" value="1"/>
</dbReference>
<dbReference type="InterPro" id="IPR047198">
    <property type="entry name" value="DDP-like_NUDIX"/>
</dbReference>
<dbReference type="OrthoDB" id="2011998at2759"/>
<sequence length="230" mass="25991">MLPSSAYQIANYTEQGGCIPIRIKKRVVNSSNNGSPTNTSSGNEGGAATESSMTSEKRVVLAVDYQVLMVTTAGGSWVFPKGSVKKSETKKQAAKRETFEEAGIKGKIIKRLEPIQVADHAKGCNITYYPLLVTKKLKKQWDEMDKRQRHWVSIFTDSSFLRDDTFKQHIFYALNALRTSIIAVSSQHVNIYDIEPSHWKSTRDQLEDYLLLKQPVVVVDKKKKKKKSKH</sequence>
<dbReference type="InterPro" id="IPR000086">
    <property type="entry name" value="NUDIX_hydrolase_dom"/>
</dbReference>
<comment type="cofactor">
    <cofactor evidence="1">
        <name>Mg(2+)</name>
        <dbReference type="ChEBI" id="CHEBI:18420"/>
    </cofactor>
</comment>
<dbReference type="GO" id="GO:0005634">
    <property type="term" value="C:nucleus"/>
    <property type="evidence" value="ECO:0007669"/>
    <property type="project" value="TreeGrafter"/>
</dbReference>
<keyword evidence="8" id="KW-1185">Reference proteome</keyword>
<reference evidence="8" key="1">
    <citation type="journal article" date="2011" name="Genome Res.">
        <title>Phylogeny-wide analysis of social amoeba genomes highlights ancient origins for complex intercellular communication.</title>
        <authorList>
            <person name="Heidel A.J."/>
            <person name="Lawal H.M."/>
            <person name="Felder M."/>
            <person name="Schilde C."/>
            <person name="Helps N.R."/>
            <person name="Tunggal B."/>
            <person name="Rivero F."/>
            <person name="John U."/>
            <person name="Schleicher M."/>
            <person name="Eichinger L."/>
            <person name="Platzer M."/>
            <person name="Noegel A.A."/>
            <person name="Schaap P."/>
            <person name="Gloeckner G."/>
        </authorList>
    </citation>
    <scope>NUCLEOTIDE SEQUENCE [LARGE SCALE GENOMIC DNA]</scope>
    <source>
        <strain evidence="8">SH3</strain>
    </source>
</reference>
<evidence type="ECO:0000256" key="5">
    <source>
        <dbReference type="SAM" id="MobiDB-lite"/>
    </source>
</evidence>
<feature type="region of interest" description="Disordered" evidence="5">
    <location>
        <begin position="28"/>
        <end position="52"/>
    </location>
</feature>
<gene>
    <name evidence="7" type="ORF">DFA_09528</name>
</gene>
<evidence type="ECO:0000256" key="1">
    <source>
        <dbReference type="ARBA" id="ARBA00001946"/>
    </source>
</evidence>
<dbReference type="SUPFAM" id="SSF55811">
    <property type="entry name" value="Nudix"/>
    <property type="match status" value="1"/>
</dbReference>
<dbReference type="STRING" id="1054147.F4Q7V9"/>
<dbReference type="GO" id="GO:0005737">
    <property type="term" value="C:cytoplasm"/>
    <property type="evidence" value="ECO:0007669"/>
    <property type="project" value="TreeGrafter"/>
</dbReference>
<name>F4Q7V9_CACFS</name>
<dbReference type="InterPro" id="IPR015797">
    <property type="entry name" value="NUDIX_hydrolase-like_dom_sf"/>
</dbReference>
<dbReference type="PROSITE" id="PS00893">
    <property type="entry name" value="NUDIX_BOX"/>
    <property type="match status" value="1"/>
</dbReference>
<proteinExistence type="predicted"/>
<evidence type="ECO:0000256" key="3">
    <source>
        <dbReference type="ARBA" id="ARBA00022801"/>
    </source>
</evidence>
<dbReference type="AlphaFoldDB" id="F4Q7V9"/>
<dbReference type="InterPro" id="IPR020084">
    <property type="entry name" value="NUDIX_hydrolase_CS"/>
</dbReference>
<evidence type="ECO:0000256" key="4">
    <source>
        <dbReference type="ARBA" id="ARBA00022842"/>
    </source>
</evidence>
<dbReference type="PANTHER" id="PTHR12629">
    <property type="entry name" value="DIPHOSPHOINOSITOL POLYPHOSPHATE PHOSPHOHYDROLASE"/>
    <property type="match status" value="1"/>
</dbReference>
<feature type="domain" description="Nudix hydrolase" evidence="6">
    <location>
        <begin position="52"/>
        <end position="176"/>
    </location>
</feature>
<dbReference type="PANTHER" id="PTHR12629:SF0">
    <property type="entry name" value="DIPHOSPHOINOSITOL-POLYPHOSPHATE DIPHOSPHATASE"/>
    <property type="match status" value="1"/>
</dbReference>
<dbReference type="GeneID" id="14868028"/>
<dbReference type="RefSeq" id="XP_004352184.1">
    <property type="nucleotide sequence ID" value="XM_004352132.1"/>
</dbReference>
<dbReference type="CDD" id="cd04666">
    <property type="entry name" value="NUDIX_DIPP2_like_Nudt4"/>
    <property type="match status" value="1"/>
</dbReference>
<organism evidence="7 8">
    <name type="scientific">Cavenderia fasciculata</name>
    <name type="common">Slime mold</name>
    <name type="synonym">Dictyostelium fasciculatum</name>
    <dbReference type="NCBI Taxonomy" id="261658"/>
    <lineage>
        <taxon>Eukaryota</taxon>
        <taxon>Amoebozoa</taxon>
        <taxon>Evosea</taxon>
        <taxon>Eumycetozoa</taxon>
        <taxon>Dictyostelia</taxon>
        <taxon>Acytosteliales</taxon>
        <taxon>Cavenderiaceae</taxon>
        <taxon>Cavenderia</taxon>
    </lineage>
</organism>
<dbReference type="Gene3D" id="3.90.79.10">
    <property type="entry name" value="Nucleoside Triphosphate Pyrophosphohydrolase"/>
    <property type="match status" value="1"/>
</dbReference>
<keyword evidence="4" id="KW-0460">Magnesium</keyword>
<feature type="compositionally biased region" description="Low complexity" evidence="5">
    <location>
        <begin position="29"/>
        <end position="42"/>
    </location>
</feature>
<dbReference type="KEGG" id="dfa:DFA_09528"/>
<evidence type="ECO:0000313" key="7">
    <source>
        <dbReference type="EMBL" id="EGG15859.1"/>
    </source>
</evidence>
<protein>
    <recommendedName>
        <fullName evidence="6">Nudix hydrolase domain-containing protein</fullName>
    </recommendedName>
</protein>
<accession>F4Q7V9</accession>
<evidence type="ECO:0000313" key="8">
    <source>
        <dbReference type="Proteomes" id="UP000007797"/>
    </source>
</evidence>
<dbReference type="GO" id="GO:0016462">
    <property type="term" value="F:pyrophosphatase activity"/>
    <property type="evidence" value="ECO:0007669"/>
    <property type="project" value="InterPro"/>
</dbReference>
<evidence type="ECO:0000259" key="6">
    <source>
        <dbReference type="PROSITE" id="PS51462"/>
    </source>
</evidence>
<dbReference type="GO" id="GO:0046872">
    <property type="term" value="F:metal ion binding"/>
    <property type="evidence" value="ECO:0007669"/>
    <property type="project" value="UniProtKB-KW"/>
</dbReference>
<evidence type="ECO:0000256" key="2">
    <source>
        <dbReference type="ARBA" id="ARBA00022723"/>
    </source>
</evidence>
<keyword evidence="2" id="KW-0479">Metal-binding</keyword>
<dbReference type="Pfam" id="PF00293">
    <property type="entry name" value="NUDIX"/>
    <property type="match status" value="1"/>
</dbReference>
<keyword evidence="3" id="KW-0378">Hydrolase</keyword>